<name>Q0WT58_ARATH</name>
<dbReference type="InterPro" id="IPR025836">
    <property type="entry name" value="Zn_knuckle_CX2CX4HX4C"/>
</dbReference>
<dbReference type="AlphaFoldDB" id="Q0WT58"/>
<proteinExistence type="evidence at transcript level"/>
<reference evidence="2" key="1">
    <citation type="submission" date="2006-07" db="EMBL/GenBank/DDBJ databases">
        <title>Large-scale analysis of RIKEN Arabidopsis full-length (RAFL) cDNAs.</title>
        <authorList>
            <person name="Totoki Y."/>
            <person name="Seki M."/>
            <person name="Ishida J."/>
            <person name="Nakajima M."/>
            <person name="Enju A."/>
            <person name="Morosawa T."/>
            <person name="Kamiya A."/>
            <person name="Narusaka M."/>
            <person name="Shin-i T."/>
            <person name="Nakagawa M."/>
            <person name="Sakamoto N."/>
            <person name="Oishi K."/>
            <person name="Kohara Y."/>
            <person name="Kobayashi M."/>
            <person name="Toyoda A."/>
            <person name="Sakaki Y."/>
            <person name="Sakurai T."/>
            <person name="Iida K."/>
            <person name="Akiyama K."/>
            <person name="Satou M."/>
            <person name="Toyoda T."/>
            <person name="Konagaya A."/>
            <person name="Carninci P."/>
            <person name="Kawai J."/>
            <person name="Hayashizaki Y."/>
            <person name="Shinozaki K."/>
        </authorList>
    </citation>
    <scope>NUCLEOTIDE SEQUENCE</scope>
</reference>
<dbReference type="Pfam" id="PF14392">
    <property type="entry name" value="zf-CCHC_4"/>
    <property type="match status" value="1"/>
</dbReference>
<dbReference type="EMBL" id="AK227704">
    <property type="protein sequence ID" value="BAE99690.1"/>
    <property type="molecule type" value="mRNA"/>
</dbReference>
<protein>
    <recommendedName>
        <fullName evidence="1">Zinc knuckle CX2CX4HX4C domain-containing protein</fullName>
    </recommendedName>
</protein>
<dbReference type="InterPro" id="IPR040256">
    <property type="entry name" value="At4g02000-like"/>
</dbReference>
<evidence type="ECO:0000259" key="1">
    <source>
        <dbReference type="Pfam" id="PF14392"/>
    </source>
</evidence>
<accession>Q0WT58</accession>
<evidence type="ECO:0000313" key="2">
    <source>
        <dbReference type="EMBL" id="BAE99690.1"/>
    </source>
</evidence>
<dbReference type="PANTHER" id="PTHR31286:SF178">
    <property type="entry name" value="DUF4283 DOMAIN-CONTAINING PROTEIN"/>
    <property type="match status" value="1"/>
</dbReference>
<feature type="domain" description="Zinc knuckle CX2CX4HX4C" evidence="1">
    <location>
        <begin position="31"/>
        <end position="77"/>
    </location>
</feature>
<organism evidence="2">
    <name type="scientific">Arabidopsis thaliana</name>
    <name type="common">Mouse-ear cress</name>
    <dbReference type="NCBI Taxonomy" id="3702"/>
    <lineage>
        <taxon>Eukaryota</taxon>
        <taxon>Viridiplantae</taxon>
        <taxon>Streptophyta</taxon>
        <taxon>Embryophyta</taxon>
        <taxon>Tracheophyta</taxon>
        <taxon>Spermatophyta</taxon>
        <taxon>Magnoliopsida</taxon>
        <taxon>eudicotyledons</taxon>
        <taxon>Gunneridae</taxon>
        <taxon>Pentapetalae</taxon>
        <taxon>rosids</taxon>
        <taxon>malvids</taxon>
        <taxon>Brassicales</taxon>
        <taxon>Brassicaceae</taxon>
        <taxon>Camelineae</taxon>
        <taxon>Arabidopsis</taxon>
    </lineage>
</organism>
<dbReference type="PANTHER" id="PTHR31286">
    <property type="entry name" value="GLYCINE-RICH CELL WALL STRUCTURAL PROTEIN 1.8-LIKE"/>
    <property type="match status" value="1"/>
</dbReference>
<sequence length="343" mass="37875">MLGEFVGQVVEVAFDPSKSQITEYVRVKVKFDVSKPVRRSKKINFKEGMVNILYYFERIKKRCYFCQRLTHEQEACPLKAKDVEDKRLATKQKGKRSTLPKERIIKETDPLFGVIDESQVGIDPTTGRERIAKKVIEGMRQYLLVASGEERLVRESRIKKSLSDLANDLIGQKTMLRLEPYPLVSTDIDKGKGIVFGYGSPVQASQLAPVTQSPLLLEALFPSLEQAAPLCKTMVPLPDLRAFLDKGTVSSFSIGSTTAFKAGVNEVGPSSGALLKNGKIRKRPYKSRRTKGFPATGSIQQVPSVTVVDGGGKRKATDEAEVPSKVAKCNTHEVVLNEGPSNC</sequence>